<feature type="compositionally biased region" description="Basic and acidic residues" evidence="6">
    <location>
        <begin position="209"/>
        <end position="226"/>
    </location>
</feature>
<feature type="transmembrane region" description="Helical" evidence="7">
    <location>
        <begin position="363"/>
        <end position="386"/>
    </location>
</feature>
<evidence type="ECO:0000256" key="7">
    <source>
        <dbReference type="SAM" id="Phobius"/>
    </source>
</evidence>
<evidence type="ECO:0000256" key="5">
    <source>
        <dbReference type="ARBA" id="ARBA00023136"/>
    </source>
</evidence>
<evidence type="ECO:0000259" key="8">
    <source>
        <dbReference type="PROSITE" id="PS50850"/>
    </source>
</evidence>
<dbReference type="AlphaFoldDB" id="A0A9D1A3P4"/>
<name>A0A9D1A3P4_9FIRM</name>
<feature type="transmembrane region" description="Helical" evidence="7">
    <location>
        <begin position="301"/>
        <end position="321"/>
    </location>
</feature>
<dbReference type="InterPro" id="IPR050327">
    <property type="entry name" value="Proton-linked_MCT"/>
</dbReference>
<gene>
    <name evidence="9" type="ORF">IAB28_05740</name>
</gene>
<feature type="transmembrane region" description="Helical" evidence="7">
    <location>
        <begin position="106"/>
        <end position="129"/>
    </location>
</feature>
<dbReference type="Pfam" id="PF07690">
    <property type="entry name" value="MFS_1"/>
    <property type="match status" value="1"/>
</dbReference>
<feature type="region of interest" description="Disordered" evidence="6">
    <location>
        <begin position="202"/>
        <end position="226"/>
    </location>
</feature>
<evidence type="ECO:0000256" key="1">
    <source>
        <dbReference type="ARBA" id="ARBA00004651"/>
    </source>
</evidence>
<feature type="transmembrane region" description="Helical" evidence="7">
    <location>
        <begin position="392"/>
        <end position="413"/>
    </location>
</feature>
<dbReference type="EMBL" id="DVGC01000030">
    <property type="protein sequence ID" value="HIR05451.1"/>
    <property type="molecule type" value="Genomic_DNA"/>
</dbReference>
<reference evidence="9" key="1">
    <citation type="submission" date="2020-10" db="EMBL/GenBank/DDBJ databases">
        <authorList>
            <person name="Gilroy R."/>
        </authorList>
    </citation>
    <scope>NUCLEOTIDE SEQUENCE</scope>
    <source>
        <strain evidence="9">CHK180-2868</strain>
    </source>
</reference>
<dbReference type="GO" id="GO:0005886">
    <property type="term" value="C:plasma membrane"/>
    <property type="evidence" value="ECO:0007669"/>
    <property type="project" value="UniProtKB-SubCell"/>
</dbReference>
<dbReference type="InterPro" id="IPR036259">
    <property type="entry name" value="MFS_trans_sf"/>
</dbReference>
<dbReference type="PANTHER" id="PTHR11360:SF284">
    <property type="entry name" value="EG:103B4.3 PROTEIN-RELATED"/>
    <property type="match status" value="1"/>
</dbReference>
<accession>A0A9D1A3P4</accession>
<feature type="transmembrane region" description="Helical" evidence="7">
    <location>
        <begin position="172"/>
        <end position="191"/>
    </location>
</feature>
<dbReference type="Gene3D" id="1.20.1250.20">
    <property type="entry name" value="MFS general substrate transporter like domains"/>
    <property type="match status" value="1"/>
</dbReference>
<feature type="transmembrane region" description="Helical" evidence="7">
    <location>
        <begin position="82"/>
        <end position="100"/>
    </location>
</feature>
<reference evidence="9" key="2">
    <citation type="journal article" date="2021" name="PeerJ">
        <title>Extensive microbial diversity within the chicken gut microbiome revealed by metagenomics and culture.</title>
        <authorList>
            <person name="Gilroy R."/>
            <person name="Ravi A."/>
            <person name="Getino M."/>
            <person name="Pursley I."/>
            <person name="Horton D.L."/>
            <person name="Alikhan N.F."/>
            <person name="Baker D."/>
            <person name="Gharbi K."/>
            <person name="Hall N."/>
            <person name="Watson M."/>
            <person name="Adriaenssens E.M."/>
            <person name="Foster-Nyarko E."/>
            <person name="Jarju S."/>
            <person name="Secka A."/>
            <person name="Antonio M."/>
            <person name="Oren A."/>
            <person name="Chaudhuri R.R."/>
            <person name="La Ragione R."/>
            <person name="Hildebrand F."/>
            <person name="Pallen M.J."/>
        </authorList>
    </citation>
    <scope>NUCLEOTIDE SEQUENCE</scope>
    <source>
        <strain evidence="9">CHK180-2868</strain>
    </source>
</reference>
<feature type="transmembrane region" description="Helical" evidence="7">
    <location>
        <begin position="327"/>
        <end position="351"/>
    </location>
</feature>
<dbReference type="SUPFAM" id="SSF103473">
    <property type="entry name" value="MFS general substrate transporter"/>
    <property type="match status" value="1"/>
</dbReference>
<comment type="caution">
    <text evidence="9">The sequence shown here is derived from an EMBL/GenBank/DDBJ whole genome shotgun (WGS) entry which is preliminary data.</text>
</comment>
<sequence>MEVGQRGKFHYAWLILAGCCILQGASLGLVNNCAGVFFSPVCEELGFEMGELTFYRTLYALSSAAAMPVVAWLLLRADVRAVIGAAAVVYGASTAAMGLSSELWQWYAAGIFQGFSSSFLCTLPAPILLGNWFKKNTGTVVGIAAVFSGFMGMLGSAGFGFAIPAIGWRASYLLQGLLATGLILPVAILILRYRPEDMGLHAYGEDPEEERKNQVQEQKAAAREKSQETHAGLSVLFRQPVFYMSILIYASSCAGAYLNSFLPGRGMEAGMTLSMAAMLTSLALFGNMFSKLFLGRLCDVCGVVLVFAAAAFAAAAGHLLLLSSLPAVIMTGACIYGITMPLSTVLLPLFGRIFWKGDAYGTAFSYVSMAGTLLASPFNMLFGQFYDMTGSYRMTIIVSGCLVLLTFLLVCAAGRGELRPRRQGR</sequence>
<dbReference type="PANTHER" id="PTHR11360">
    <property type="entry name" value="MONOCARBOXYLATE TRANSPORTER"/>
    <property type="match status" value="1"/>
</dbReference>
<dbReference type="Proteomes" id="UP000824250">
    <property type="component" value="Unassembled WGS sequence"/>
</dbReference>
<evidence type="ECO:0000256" key="3">
    <source>
        <dbReference type="ARBA" id="ARBA00022692"/>
    </source>
</evidence>
<comment type="subcellular location">
    <subcellularLocation>
        <location evidence="1">Cell membrane</location>
        <topology evidence="1">Multi-pass membrane protein</topology>
    </subcellularLocation>
</comment>
<evidence type="ECO:0000256" key="2">
    <source>
        <dbReference type="ARBA" id="ARBA00022448"/>
    </source>
</evidence>
<organism evidence="9 10">
    <name type="scientific">Candidatus Copromonas faecavium</name>
    <name type="common">nom. illeg.</name>
    <dbReference type="NCBI Taxonomy" id="2840740"/>
    <lineage>
        <taxon>Bacteria</taxon>
        <taxon>Bacillati</taxon>
        <taxon>Bacillota</taxon>
        <taxon>Clostridia</taxon>
        <taxon>Lachnospirales</taxon>
        <taxon>Lachnospiraceae</taxon>
        <taxon>Candidatus Copromonas (nom. illeg.)</taxon>
    </lineage>
</organism>
<evidence type="ECO:0000313" key="10">
    <source>
        <dbReference type="Proteomes" id="UP000824250"/>
    </source>
</evidence>
<keyword evidence="5 7" id="KW-0472">Membrane</keyword>
<evidence type="ECO:0000313" key="9">
    <source>
        <dbReference type="EMBL" id="HIR05451.1"/>
    </source>
</evidence>
<dbReference type="PROSITE" id="PS50850">
    <property type="entry name" value="MFS"/>
    <property type="match status" value="1"/>
</dbReference>
<feature type="transmembrane region" description="Helical" evidence="7">
    <location>
        <begin position="270"/>
        <end position="289"/>
    </location>
</feature>
<evidence type="ECO:0000256" key="6">
    <source>
        <dbReference type="SAM" id="MobiDB-lite"/>
    </source>
</evidence>
<keyword evidence="2" id="KW-0813">Transport</keyword>
<proteinExistence type="predicted"/>
<feature type="transmembrane region" description="Helical" evidence="7">
    <location>
        <begin position="12"/>
        <end position="38"/>
    </location>
</feature>
<keyword evidence="4 7" id="KW-1133">Transmembrane helix</keyword>
<feature type="transmembrane region" description="Helical" evidence="7">
    <location>
        <begin position="141"/>
        <end position="166"/>
    </location>
</feature>
<feature type="domain" description="Major facilitator superfamily (MFS) profile" evidence="8">
    <location>
        <begin position="12"/>
        <end position="418"/>
    </location>
</feature>
<dbReference type="InterPro" id="IPR020846">
    <property type="entry name" value="MFS_dom"/>
</dbReference>
<dbReference type="PROSITE" id="PS51257">
    <property type="entry name" value="PROKAR_LIPOPROTEIN"/>
    <property type="match status" value="1"/>
</dbReference>
<feature type="transmembrane region" description="Helical" evidence="7">
    <location>
        <begin position="58"/>
        <end position="75"/>
    </location>
</feature>
<feature type="transmembrane region" description="Helical" evidence="7">
    <location>
        <begin position="241"/>
        <end position="258"/>
    </location>
</feature>
<evidence type="ECO:0000256" key="4">
    <source>
        <dbReference type="ARBA" id="ARBA00022989"/>
    </source>
</evidence>
<protein>
    <submittedName>
        <fullName evidence="9">MFS transporter</fullName>
    </submittedName>
</protein>
<keyword evidence="3 7" id="KW-0812">Transmembrane</keyword>
<dbReference type="GO" id="GO:0022857">
    <property type="term" value="F:transmembrane transporter activity"/>
    <property type="evidence" value="ECO:0007669"/>
    <property type="project" value="InterPro"/>
</dbReference>
<dbReference type="InterPro" id="IPR011701">
    <property type="entry name" value="MFS"/>
</dbReference>